<dbReference type="AlphaFoldDB" id="A0A1F5EUD7"/>
<evidence type="ECO:0000313" key="4">
    <source>
        <dbReference type="Proteomes" id="UP000177390"/>
    </source>
</evidence>
<proteinExistence type="predicted"/>
<protein>
    <submittedName>
        <fullName evidence="3">Uncharacterized protein</fullName>
    </submittedName>
</protein>
<comment type="caution">
    <text evidence="3">The sequence shown here is derived from an EMBL/GenBank/DDBJ whole genome shotgun (WGS) entry which is preliminary data.</text>
</comment>
<accession>A0A1F5EUD7</accession>
<evidence type="ECO:0000256" key="1">
    <source>
        <dbReference type="SAM" id="MobiDB-lite"/>
    </source>
</evidence>
<feature type="transmembrane region" description="Helical" evidence="2">
    <location>
        <begin position="12"/>
        <end position="34"/>
    </location>
</feature>
<sequence length="105" mass="11582">MPRAKKSEDQPWLRYVVLPILLILFGLEASYLYLSRVKAPPAPESPTITSTPTPTPTPTPPPYSCLEGGWVSCMPMLSPEGARNCTPEALAWFKNNCPNFEGIAY</sequence>
<feature type="region of interest" description="Disordered" evidence="1">
    <location>
        <begin position="40"/>
        <end position="61"/>
    </location>
</feature>
<gene>
    <name evidence="3" type="ORF">A3D09_00995</name>
</gene>
<dbReference type="EMBL" id="MFAH01000035">
    <property type="protein sequence ID" value="OGD70980.1"/>
    <property type="molecule type" value="Genomic_DNA"/>
</dbReference>
<keyword evidence="2" id="KW-1133">Transmembrane helix</keyword>
<keyword evidence="2" id="KW-0812">Transmembrane</keyword>
<evidence type="ECO:0000313" key="3">
    <source>
        <dbReference type="EMBL" id="OGD70980.1"/>
    </source>
</evidence>
<keyword evidence="2" id="KW-0472">Membrane</keyword>
<organism evidence="3 4">
    <name type="scientific">Candidatus Collierbacteria bacterium RIFCSPHIGHO2_02_FULL_49_10</name>
    <dbReference type="NCBI Taxonomy" id="1817723"/>
    <lineage>
        <taxon>Bacteria</taxon>
        <taxon>Candidatus Collieribacteriota</taxon>
    </lineage>
</organism>
<dbReference type="Proteomes" id="UP000177390">
    <property type="component" value="Unassembled WGS sequence"/>
</dbReference>
<reference evidence="3 4" key="1">
    <citation type="journal article" date="2016" name="Nat. Commun.">
        <title>Thousands of microbial genomes shed light on interconnected biogeochemical processes in an aquifer system.</title>
        <authorList>
            <person name="Anantharaman K."/>
            <person name="Brown C.T."/>
            <person name="Hug L.A."/>
            <person name="Sharon I."/>
            <person name="Castelle C.J."/>
            <person name="Probst A.J."/>
            <person name="Thomas B.C."/>
            <person name="Singh A."/>
            <person name="Wilkins M.J."/>
            <person name="Karaoz U."/>
            <person name="Brodie E.L."/>
            <person name="Williams K.H."/>
            <person name="Hubbard S.S."/>
            <person name="Banfield J.F."/>
        </authorList>
    </citation>
    <scope>NUCLEOTIDE SEQUENCE [LARGE SCALE GENOMIC DNA]</scope>
</reference>
<evidence type="ECO:0000256" key="2">
    <source>
        <dbReference type="SAM" id="Phobius"/>
    </source>
</evidence>
<name>A0A1F5EUD7_9BACT</name>